<dbReference type="PANTHER" id="PTHR30231:SF4">
    <property type="entry name" value="PROTEIN NEN2"/>
    <property type="match status" value="1"/>
</dbReference>
<evidence type="ECO:0000256" key="3">
    <source>
        <dbReference type="ARBA" id="ARBA00022839"/>
    </source>
</evidence>
<evidence type="ECO:0000313" key="5">
    <source>
        <dbReference type="EMBL" id="PTQ88109.1"/>
    </source>
</evidence>
<dbReference type="AlphaFoldDB" id="A0A2T5IW59"/>
<evidence type="ECO:0000259" key="4">
    <source>
        <dbReference type="SMART" id="SM00479"/>
    </source>
</evidence>
<dbReference type="RefSeq" id="WP_107786036.1">
    <property type="nucleotide sequence ID" value="NZ_QAOL01000002.1"/>
</dbReference>
<comment type="caution">
    <text evidence="5">The sequence shown here is derived from an EMBL/GenBank/DDBJ whole genome shotgun (WGS) entry which is preliminary data.</text>
</comment>
<dbReference type="InterPro" id="IPR036397">
    <property type="entry name" value="RNaseH_sf"/>
</dbReference>
<dbReference type="Gene3D" id="3.30.420.10">
    <property type="entry name" value="Ribonuclease H-like superfamily/Ribonuclease H"/>
    <property type="match status" value="1"/>
</dbReference>
<name>A0A2T5IW59_9PROT</name>
<evidence type="ECO:0000256" key="2">
    <source>
        <dbReference type="ARBA" id="ARBA00022801"/>
    </source>
</evidence>
<accession>A0A2T5IW59</accession>
<organism evidence="5 6">
    <name type="scientific">Nitrosomonas ureae</name>
    <dbReference type="NCBI Taxonomy" id="44577"/>
    <lineage>
        <taxon>Bacteria</taxon>
        <taxon>Pseudomonadati</taxon>
        <taxon>Pseudomonadota</taxon>
        <taxon>Betaproteobacteria</taxon>
        <taxon>Nitrosomonadales</taxon>
        <taxon>Nitrosomonadaceae</taxon>
        <taxon>Nitrosomonas</taxon>
    </lineage>
</organism>
<dbReference type="PANTHER" id="PTHR30231">
    <property type="entry name" value="DNA POLYMERASE III SUBUNIT EPSILON"/>
    <property type="match status" value="1"/>
</dbReference>
<dbReference type="SMART" id="SM00479">
    <property type="entry name" value="EXOIII"/>
    <property type="match status" value="1"/>
</dbReference>
<dbReference type="InterPro" id="IPR012337">
    <property type="entry name" value="RNaseH-like_sf"/>
</dbReference>
<keyword evidence="2" id="KW-0378">Hydrolase</keyword>
<feature type="domain" description="Exonuclease" evidence="4">
    <location>
        <begin position="8"/>
        <end position="191"/>
    </location>
</feature>
<reference evidence="5 6" key="1">
    <citation type="submission" date="2018-04" db="EMBL/GenBank/DDBJ databases">
        <title>Active sludge and wastewater microbial communities from Klosterneuburg, Austria.</title>
        <authorList>
            <person name="Wagner M."/>
        </authorList>
    </citation>
    <scope>NUCLEOTIDE SEQUENCE [LARGE SCALE GENOMIC DNA]</scope>
    <source>
        <strain evidence="5 6">Nm4</strain>
    </source>
</reference>
<dbReference type="Proteomes" id="UP000244110">
    <property type="component" value="Unassembled WGS sequence"/>
</dbReference>
<dbReference type="GO" id="GO:0008408">
    <property type="term" value="F:3'-5' exonuclease activity"/>
    <property type="evidence" value="ECO:0007669"/>
    <property type="project" value="TreeGrafter"/>
</dbReference>
<evidence type="ECO:0000313" key="6">
    <source>
        <dbReference type="Proteomes" id="UP000244110"/>
    </source>
</evidence>
<keyword evidence="1" id="KW-0540">Nuclease</keyword>
<evidence type="ECO:0000256" key="1">
    <source>
        <dbReference type="ARBA" id="ARBA00022722"/>
    </source>
</evidence>
<protein>
    <submittedName>
        <fullName evidence="5">Exonuclease</fullName>
    </submittedName>
</protein>
<dbReference type="Pfam" id="PF00929">
    <property type="entry name" value="RNase_T"/>
    <property type="match status" value="1"/>
</dbReference>
<dbReference type="EMBL" id="QAOL01000002">
    <property type="protein sequence ID" value="PTQ88109.1"/>
    <property type="molecule type" value="Genomic_DNA"/>
</dbReference>
<dbReference type="GO" id="GO:0003676">
    <property type="term" value="F:nucleic acid binding"/>
    <property type="evidence" value="ECO:0007669"/>
    <property type="project" value="InterPro"/>
</dbReference>
<dbReference type="GO" id="GO:0006259">
    <property type="term" value="P:DNA metabolic process"/>
    <property type="evidence" value="ECO:0007669"/>
    <property type="project" value="UniProtKB-ARBA"/>
</dbReference>
<gene>
    <name evidence="5" type="ORF">C8R28_1002111</name>
</gene>
<dbReference type="SUPFAM" id="SSF53098">
    <property type="entry name" value="Ribonuclease H-like"/>
    <property type="match status" value="1"/>
</dbReference>
<sequence>MLDPVSNNIVVIDLETSGINPFQDEVLSVAIVPLTLPAPPCVVYVRPQHDEIHWSQFAKENFKKFAANWNEKAVPAVFALEKIEQYLNQTFGQGCVTAIGHNVGFDVAFIRKLAFLAGKNELPGISHRALDTHTMLYLLYLNGHLPVSALSSDGAFEYFGIKISESNRHTALADALATRELVLKLLELLTNTQRSR</sequence>
<dbReference type="GO" id="GO:0005829">
    <property type="term" value="C:cytosol"/>
    <property type="evidence" value="ECO:0007669"/>
    <property type="project" value="TreeGrafter"/>
</dbReference>
<keyword evidence="3 5" id="KW-0269">Exonuclease</keyword>
<dbReference type="CDD" id="cd06127">
    <property type="entry name" value="DEDDh"/>
    <property type="match status" value="1"/>
</dbReference>
<dbReference type="InterPro" id="IPR013520">
    <property type="entry name" value="Ribonucl_H"/>
</dbReference>
<proteinExistence type="predicted"/>